<name>A0A0S2LZX0_9MICC</name>
<proteinExistence type="predicted"/>
<organism evidence="1">
    <name type="scientific">Arthrobacter alpinus</name>
    <dbReference type="NCBI Taxonomy" id="656366"/>
    <lineage>
        <taxon>Bacteria</taxon>
        <taxon>Bacillati</taxon>
        <taxon>Actinomycetota</taxon>
        <taxon>Actinomycetes</taxon>
        <taxon>Micrococcales</taxon>
        <taxon>Micrococcaceae</taxon>
        <taxon>Arthrobacter</taxon>
    </lineage>
</organism>
<sequence>MTPNVNFQSSWFEAAVEFDGAHQDGGGREDWSLEDLRDPLHFGRFVDELVTAALPENPRKPGYVTCTYLWIVEADVVLGFRATIEKNGGVYEDSRKGKRRYWINQRQNIGILGQNR</sequence>
<evidence type="ECO:0000313" key="1">
    <source>
        <dbReference type="EMBL" id="ALO67061.1"/>
    </source>
</evidence>
<dbReference type="EMBL" id="CP013200">
    <property type="protein sequence ID" value="ALO67061.1"/>
    <property type="molecule type" value="Genomic_DNA"/>
</dbReference>
<gene>
    <name evidence="1" type="ORF">AS189_11850</name>
</gene>
<dbReference type="AlphaFoldDB" id="A0A0S2LZX0"/>
<dbReference type="RefSeq" id="WP_062289075.1">
    <property type="nucleotide sequence ID" value="NZ_CP013200.1"/>
</dbReference>
<dbReference type="Proteomes" id="UP000059574">
    <property type="component" value="Chromosome"/>
</dbReference>
<accession>A0A0S2LZX0</accession>
<protein>
    <submittedName>
        <fullName evidence="1">Uncharacterized protein</fullName>
    </submittedName>
</protein>
<reference evidence="1" key="1">
    <citation type="journal article" date="2016" name="J. Biotechnol.">
        <title>Complete genome sequence of Arthrobacter alpinus ERGS4:06, a yellow pigmented bacterium tolerant to cold and radiations isolated from Sikkim Himalaya.</title>
        <authorList>
            <person name="Kumar R."/>
            <person name="Singh D."/>
            <person name="Swarnkar M.K."/>
            <person name="Singh A.K."/>
            <person name="Kumar S."/>
        </authorList>
    </citation>
    <scope>NUCLEOTIDE SEQUENCE [LARGE SCALE GENOMIC DNA]</scope>
    <source>
        <strain evidence="1">ERGS4:06</strain>
    </source>
</reference>